<dbReference type="Gene3D" id="3.50.50.60">
    <property type="entry name" value="FAD/NAD(P)-binding domain"/>
    <property type="match status" value="2"/>
</dbReference>
<name>A0A1F4TTM2_UNCSA</name>
<comment type="caution">
    <text evidence="7">The sequence shown here is derived from an EMBL/GenBank/DDBJ whole genome shotgun (WGS) entry which is preliminary data.</text>
</comment>
<dbReference type="SUPFAM" id="SSF51905">
    <property type="entry name" value="FAD/NAD(P)-binding domain"/>
    <property type="match status" value="1"/>
</dbReference>
<keyword evidence="2" id="KW-0274">FAD</keyword>
<keyword evidence="1" id="KW-0285">Flavoprotein</keyword>
<evidence type="ECO:0000256" key="3">
    <source>
        <dbReference type="ARBA" id="ARBA00023002"/>
    </source>
</evidence>
<dbReference type="STRING" id="1802583.A2311_00470"/>
<keyword evidence="3" id="KW-0560">Oxidoreductase</keyword>
<organism evidence="7 8">
    <name type="scientific">candidate division WOR-1 bacterium RIFOXYB2_FULL_48_7</name>
    <dbReference type="NCBI Taxonomy" id="1802583"/>
    <lineage>
        <taxon>Bacteria</taxon>
        <taxon>Bacillati</taxon>
        <taxon>Saganbacteria</taxon>
    </lineage>
</organism>
<sequence>MPQDALRDIVIVGAGPAGITAAVYAARKRLNFSVVSAHIGGQAAWSGEIDNYPGFQLISGPELAVKFREQLDKYSIDMRERVEVTRIERDGQNFKLYLSAGEPLMTKTVIIASGKKPRSLNVPGEKKYLNKGVAYCATCDGPLFAGKDVAIVGGGNSALDAALQMVRLAKQVYLINDQPACTGDQVMIDNLNKVGNIAYFHQAKVLEIIGQQFVQAIKLEHEGQIKELPVAGVFIEIGLIPNAGFIDFVTKNQVGEIMIDCSAHTQVPGIFAAGDVTSVPDKQIVIAAGDGAKATLSAFRYLSTH</sequence>
<dbReference type="InterPro" id="IPR036188">
    <property type="entry name" value="FAD/NAD-bd_sf"/>
</dbReference>
<keyword evidence="4" id="KW-1015">Disulfide bond</keyword>
<evidence type="ECO:0000313" key="8">
    <source>
        <dbReference type="Proteomes" id="UP000178951"/>
    </source>
</evidence>
<protein>
    <recommendedName>
        <fullName evidence="6">FAD/NAD(P)-binding domain-containing protein</fullName>
    </recommendedName>
</protein>
<dbReference type="Pfam" id="PF07992">
    <property type="entry name" value="Pyr_redox_2"/>
    <property type="match status" value="1"/>
</dbReference>
<dbReference type="PRINTS" id="PR00368">
    <property type="entry name" value="FADPNR"/>
</dbReference>
<dbReference type="PRINTS" id="PR00469">
    <property type="entry name" value="PNDRDTASEII"/>
</dbReference>
<dbReference type="InterPro" id="IPR023753">
    <property type="entry name" value="FAD/NAD-binding_dom"/>
</dbReference>
<gene>
    <name evidence="7" type="ORF">A2311_00470</name>
</gene>
<evidence type="ECO:0000256" key="2">
    <source>
        <dbReference type="ARBA" id="ARBA00022827"/>
    </source>
</evidence>
<dbReference type="Proteomes" id="UP000178951">
    <property type="component" value="Unassembled WGS sequence"/>
</dbReference>
<feature type="domain" description="FAD/NAD(P)-binding" evidence="6">
    <location>
        <begin position="8"/>
        <end position="281"/>
    </location>
</feature>
<dbReference type="AlphaFoldDB" id="A0A1F4TTM2"/>
<dbReference type="InterPro" id="IPR008255">
    <property type="entry name" value="Pyr_nucl-diS_OxRdtase_2_AS"/>
</dbReference>
<dbReference type="PROSITE" id="PS00573">
    <property type="entry name" value="PYRIDINE_REDOX_2"/>
    <property type="match status" value="1"/>
</dbReference>
<dbReference type="EMBL" id="MEUF01000019">
    <property type="protein sequence ID" value="OGC36075.1"/>
    <property type="molecule type" value="Genomic_DNA"/>
</dbReference>
<evidence type="ECO:0000256" key="1">
    <source>
        <dbReference type="ARBA" id="ARBA00022630"/>
    </source>
</evidence>
<accession>A0A1F4TTM2</accession>
<proteinExistence type="predicted"/>
<keyword evidence="5" id="KW-0676">Redox-active center</keyword>
<evidence type="ECO:0000256" key="4">
    <source>
        <dbReference type="ARBA" id="ARBA00023157"/>
    </source>
</evidence>
<evidence type="ECO:0000256" key="5">
    <source>
        <dbReference type="ARBA" id="ARBA00023284"/>
    </source>
</evidence>
<evidence type="ECO:0000259" key="6">
    <source>
        <dbReference type="Pfam" id="PF07992"/>
    </source>
</evidence>
<dbReference type="GO" id="GO:0016668">
    <property type="term" value="F:oxidoreductase activity, acting on a sulfur group of donors, NAD(P) as acceptor"/>
    <property type="evidence" value="ECO:0007669"/>
    <property type="project" value="UniProtKB-ARBA"/>
</dbReference>
<reference evidence="7 8" key="1">
    <citation type="journal article" date="2016" name="Nat. Commun.">
        <title>Thousands of microbial genomes shed light on interconnected biogeochemical processes in an aquifer system.</title>
        <authorList>
            <person name="Anantharaman K."/>
            <person name="Brown C.T."/>
            <person name="Hug L.A."/>
            <person name="Sharon I."/>
            <person name="Castelle C.J."/>
            <person name="Probst A.J."/>
            <person name="Thomas B.C."/>
            <person name="Singh A."/>
            <person name="Wilkins M.J."/>
            <person name="Karaoz U."/>
            <person name="Brodie E.L."/>
            <person name="Williams K.H."/>
            <person name="Hubbard S.S."/>
            <person name="Banfield J.F."/>
        </authorList>
    </citation>
    <scope>NUCLEOTIDE SEQUENCE [LARGE SCALE GENOMIC DNA]</scope>
</reference>
<dbReference type="PANTHER" id="PTHR48105">
    <property type="entry name" value="THIOREDOXIN REDUCTASE 1-RELATED-RELATED"/>
    <property type="match status" value="1"/>
</dbReference>
<evidence type="ECO:0000313" key="7">
    <source>
        <dbReference type="EMBL" id="OGC36075.1"/>
    </source>
</evidence>
<dbReference type="InterPro" id="IPR050097">
    <property type="entry name" value="Ferredoxin-NADP_redctase_2"/>
</dbReference>